<comment type="caution">
    <text evidence="2">The sequence shown here is derived from an EMBL/GenBank/DDBJ whole genome shotgun (WGS) entry which is preliminary data.</text>
</comment>
<dbReference type="OrthoDB" id="9804153at2"/>
<dbReference type="STRING" id="86105.NF27_CG01770"/>
<dbReference type="InterPro" id="IPR016181">
    <property type="entry name" value="Acyl_CoA_acyltransferase"/>
</dbReference>
<dbReference type="AlphaFoldDB" id="A0A0C1MV45"/>
<dbReference type="SUPFAM" id="SSF55729">
    <property type="entry name" value="Acyl-CoA N-acyltransferases (Nat)"/>
    <property type="match status" value="1"/>
</dbReference>
<dbReference type="GO" id="GO:1990189">
    <property type="term" value="F:protein N-terminal-serine acetyltransferase activity"/>
    <property type="evidence" value="ECO:0007669"/>
    <property type="project" value="TreeGrafter"/>
</dbReference>
<dbReference type="Gene3D" id="3.40.630.30">
    <property type="match status" value="1"/>
</dbReference>
<dbReference type="EMBL" id="JSWE01000058">
    <property type="protein sequence ID" value="KIE05997.1"/>
    <property type="molecule type" value="Genomic_DNA"/>
</dbReference>
<accession>A0A0C1MV45</accession>
<evidence type="ECO:0000259" key="1">
    <source>
        <dbReference type="Pfam" id="PF13302"/>
    </source>
</evidence>
<organism evidence="2 3">
    <name type="scientific">Candidatus Jidaibacter acanthamoebae</name>
    <dbReference type="NCBI Taxonomy" id="86105"/>
    <lineage>
        <taxon>Bacteria</taxon>
        <taxon>Pseudomonadati</taxon>
        <taxon>Pseudomonadota</taxon>
        <taxon>Alphaproteobacteria</taxon>
        <taxon>Rickettsiales</taxon>
        <taxon>Candidatus Midichloriaceae</taxon>
        <taxon>Candidatus Jidaibacter</taxon>
    </lineage>
</organism>
<dbReference type="PANTHER" id="PTHR43441">
    <property type="entry name" value="RIBOSOMAL-PROTEIN-SERINE ACETYLTRANSFERASE"/>
    <property type="match status" value="1"/>
</dbReference>
<reference evidence="2 3" key="1">
    <citation type="submission" date="2014-11" db="EMBL/GenBank/DDBJ databases">
        <title>A Rickettsiales Symbiont of Amoebae With Ancient Features.</title>
        <authorList>
            <person name="Schulz F."/>
            <person name="Martijn J."/>
            <person name="Wascher F."/>
            <person name="Kostanjsek R."/>
            <person name="Ettema T.J."/>
            <person name="Horn M."/>
        </authorList>
    </citation>
    <scope>NUCLEOTIDE SEQUENCE [LARGE SCALE GENOMIC DNA]</scope>
    <source>
        <strain evidence="2 3">UWC36</strain>
    </source>
</reference>
<dbReference type="InterPro" id="IPR000182">
    <property type="entry name" value="GNAT_dom"/>
</dbReference>
<dbReference type="Proteomes" id="UP000031258">
    <property type="component" value="Unassembled WGS sequence"/>
</dbReference>
<dbReference type="GO" id="GO:0005737">
    <property type="term" value="C:cytoplasm"/>
    <property type="evidence" value="ECO:0007669"/>
    <property type="project" value="TreeGrafter"/>
</dbReference>
<protein>
    <recommendedName>
        <fullName evidence="1">N-acetyltransferase domain-containing protein</fullName>
    </recommendedName>
</protein>
<proteinExistence type="predicted"/>
<sequence>MHKINWNIPSAGIGYYCHKLHQNNGYISEAITALIFYGFHQLGLRRIAIICDDDNVKSAYIAEKLGFMLESKAKGLIPKPSTDELRVSRCYVMFNTNGLEKHKVEWQTDFIFIFIKHKLSKINKLCKQTSIDC</sequence>
<name>A0A0C1MV45_9RICK</name>
<dbReference type="GO" id="GO:0008999">
    <property type="term" value="F:protein-N-terminal-alanine acetyltransferase activity"/>
    <property type="evidence" value="ECO:0007669"/>
    <property type="project" value="TreeGrafter"/>
</dbReference>
<dbReference type="InterPro" id="IPR051908">
    <property type="entry name" value="Ribosomal_N-acetyltransferase"/>
</dbReference>
<feature type="domain" description="N-acetyltransferase" evidence="1">
    <location>
        <begin position="2"/>
        <end position="67"/>
    </location>
</feature>
<dbReference type="RefSeq" id="WP_053332499.1">
    <property type="nucleotide sequence ID" value="NZ_JSWE01000058.1"/>
</dbReference>
<evidence type="ECO:0000313" key="2">
    <source>
        <dbReference type="EMBL" id="KIE05997.1"/>
    </source>
</evidence>
<dbReference type="PANTHER" id="PTHR43441:SF3">
    <property type="entry name" value="ACETYLTRANSFERASE"/>
    <property type="match status" value="1"/>
</dbReference>
<dbReference type="Pfam" id="PF13302">
    <property type="entry name" value="Acetyltransf_3"/>
    <property type="match status" value="1"/>
</dbReference>
<evidence type="ECO:0000313" key="3">
    <source>
        <dbReference type="Proteomes" id="UP000031258"/>
    </source>
</evidence>
<keyword evidence="3" id="KW-1185">Reference proteome</keyword>
<gene>
    <name evidence="2" type="ORF">NF27_CG01770</name>
</gene>